<name>A0AAN7K4U8_9MYRT</name>
<evidence type="ECO:0000313" key="2">
    <source>
        <dbReference type="EMBL" id="KAK4761773.1"/>
    </source>
</evidence>
<comment type="caution">
    <text evidence="2">The sequence shown here is derived from an EMBL/GenBank/DDBJ whole genome shotgun (WGS) entry which is preliminary data.</text>
</comment>
<dbReference type="AlphaFoldDB" id="A0AAN7K4U8"/>
<feature type="transmembrane region" description="Helical" evidence="1">
    <location>
        <begin position="85"/>
        <end position="112"/>
    </location>
</feature>
<dbReference type="Proteomes" id="UP001345219">
    <property type="component" value="Chromosome 23"/>
</dbReference>
<keyword evidence="3" id="KW-1185">Reference proteome</keyword>
<keyword evidence="1" id="KW-1133">Transmembrane helix</keyword>
<feature type="transmembrane region" description="Helical" evidence="1">
    <location>
        <begin position="6"/>
        <end position="25"/>
    </location>
</feature>
<sequence length="120" mass="13953">MKYYQVCIYLVLPFVLFLCLVKLVLSGNKSDIIIIQENLTLSLDSDIILIAFFLSLNLSEFHVFIHEEYYLSGEFLSCIFAGPMHIVISFVDILTFVMFPINYLMIILPWLVCKNQCMKL</sequence>
<keyword evidence="1" id="KW-0472">Membrane</keyword>
<evidence type="ECO:0000256" key="1">
    <source>
        <dbReference type="SAM" id="Phobius"/>
    </source>
</evidence>
<feature type="transmembrane region" description="Helical" evidence="1">
    <location>
        <begin position="46"/>
        <end position="65"/>
    </location>
</feature>
<keyword evidence="1" id="KW-0812">Transmembrane</keyword>
<proteinExistence type="predicted"/>
<reference evidence="2 3" key="1">
    <citation type="journal article" date="2023" name="Hortic Res">
        <title>Pangenome of water caltrop reveals structural variations and asymmetric subgenome divergence after allopolyploidization.</title>
        <authorList>
            <person name="Zhang X."/>
            <person name="Chen Y."/>
            <person name="Wang L."/>
            <person name="Yuan Y."/>
            <person name="Fang M."/>
            <person name="Shi L."/>
            <person name="Lu R."/>
            <person name="Comes H.P."/>
            <person name="Ma Y."/>
            <person name="Chen Y."/>
            <person name="Huang G."/>
            <person name="Zhou Y."/>
            <person name="Zheng Z."/>
            <person name="Qiu Y."/>
        </authorList>
    </citation>
    <scope>NUCLEOTIDE SEQUENCE [LARGE SCALE GENOMIC DNA]</scope>
    <source>
        <tissue evidence="2">Roots</tissue>
    </source>
</reference>
<dbReference type="EMBL" id="JAXIOK010000009">
    <property type="protein sequence ID" value="KAK4761773.1"/>
    <property type="molecule type" value="Genomic_DNA"/>
</dbReference>
<protein>
    <submittedName>
        <fullName evidence="2">Uncharacterized protein</fullName>
    </submittedName>
</protein>
<evidence type="ECO:0000313" key="3">
    <source>
        <dbReference type="Proteomes" id="UP001345219"/>
    </source>
</evidence>
<organism evidence="2 3">
    <name type="scientific">Trapa incisa</name>
    <dbReference type="NCBI Taxonomy" id="236973"/>
    <lineage>
        <taxon>Eukaryota</taxon>
        <taxon>Viridiplantae</taxon>
        <taxon>Streptophyta</taxon>
        <taxon>Embryophyta</taxon>
        <taxon>Tracheophyta</taxon>
        <taxon>Spermatophyta</taxon>
        <taxon>Magnoliopsida</taxon>
        <taxon>eudicotyledons</taxon>
        <taxon>Gunneridae</taxon>
        <taxon>Pentapetalae</taxon>
        <taxon>rosids</taxon>
        <taxon>malvids</taxon>
        <taxon>Myrtales</taxon>
        <taxon>Lythraceae</taxon>
        <taxon>Trapa</taxon>
    </lineage>
</organism>
<gene>
    <name evidence="2" type="ORF">SAY87_029657</name>
</gene>
<accession>A0AAN7K4U8</accession>